<dbReference type="OrthoDB" id="9900360at2"/>
<name>A0A4Q7EG43_9CYAN</name>
<comment type="caution">
    <text evidence="1">The sequence shown here is derived from an EMBL/GenBank/DDBJ whole genome shotgun (WGS) entry which is preliminary data.</text>
</comment>
<organism evidence="1 2">
    <name type="scientific">Leptolyngbya iicbica LK</name>
    <dbReference type="NCBI Taxonomy" id="2294035"/>
    <lineage>
        <taxon>Bacteria</taxon>
        <taxon>Bacillati</taxon>
        <taxon>Cyanobacteriota</taxon>
        <taxon>Cyanophyceae</taxon>
        <taxon>Leptolyngbyales</taxon>
        <taxon>Leptolyngbyaceae</taxon>
        <taxon>Leptolyngbya group</taxon>
        <taxon>Leptolyngbya</taxon>
        <taxon>Leptolyngbya iicbica</taxon>
    </lineage>
</organism>
<reference evidence="1 2" key="1">
    <citation type="submission" date="2018-11" db="EMBL/GenBank/DDBJ databases">
        <title>Whole genome sequencing of an environmental sample.</title>
        <authorList>
            <person name="Sarangi A.N."/>
            <person name="Singh D."/>
            <person name="Tripathy S."/>
        </authorList>
    </citation>
    <scope>NUCLEOTIDE SEQUENCE [LARGE SCALE GENOMIC DNA]</scope>
    <source>
        <strain evidence="1 2">Lakshadweep</strain>
    </source>
</reference>
<dbReference type="EMBL" id="QVFV01000001">
    <property type="protein sequence ID" value="RZM81928.1"/>
    <property type="molecule type" value="Genomic_DNA"/>
</dbReference>
<accession>A0A4Q7EG43</accession>
<evidence type="ECO:0000313" key="1">
    <source>
        <dbReference type="EMBL" id="RZM81928.1"/>
    </source>
</evidence>
<keyword evidence="2" id="KW-1185">Reference proteome</keyword>
<dbReference type="Proteomes" id="UP000292459">
    <property type="component" value="Unassembled WGS sequence"/>
</dbReference>
<dbReference type="RefSeq" id="WP_130199290.1">
    <property type="nucleotide sequence ID" value="NZ_QVFV01000001.1"/>
</dbReference>
<protein>
    <submittedName>
        <fullName evidence="1">Uncharacterized protein</fullName>
    </submittedName>
</protein>
<dbReference type="AlphaFoldDB" id="A0A4Q7EG43"/>
<sequence length="107" mass="12360">MKLPNSRRNAMREIDRMVSKVIKTVEDSEVTDKQTFERLLDGVIFQVAKNRRLDINQVALATDQVIADMPAEYGQLAEELKGWETLIAFLYIKYHQVLGIDTTMFEP</sequence>
<gene>
    <name evidence="1" type="ORF">DYY88_01250</name>
</gene>
<proteinExistence type="predicted"/>
<evidence type="ECO:0000313" key="2">
    <source>
        <dbReference type="Proteomes" id="UP000292459"/>
    </source>
</evidence>